<dbReference type="EMBL" id="BARS01005164">
    <property type="protein sequence ID" value="GAF69212.1"/>
    <property type="molecule type" value="Genomic_DNA"/>
</dbReference>
<gene>
    <name evidence="2" type="ORF">S01H1_10106</name>
</gene>
<feature type="transmembrane region" description="Helical" evidence="1">
    <location>
        <begin position="7"/>
        <end position="27"/>
    </location>
</feature>
<protein>
    <submittedName>
        <fullName evidence="2">Uncharacterized protein</fullName>
    </submittedName>
</protein>
<name>X0RZQ5_9ZZZZ</name>
<evidence type="ECO:0000256" key="1">
    <source>
        <dbReference type="SAM" id="Phobius"/>
    </source>
</evidence>
<organism evidence="2">
    <name type="scientific">marine sediment metagenome</name>
    <dbReference type="NCBI Taxonomy" id="412755"/>
    <lineage>
        <taxon>unclassified sequences</taxon>
        <taxon>metagenomes</taxon>
        <taxon>ecological metagenomes</taxon>
    </lineage>
</organism>
<accession>X0RZQ5</accession>
<evidence type="ECO:0000313" key="2">
    <source>
        <dbReference type="EMBL" id="GAF69212.1"/>
    </source>
</evidence>
<comment type="caution">
    <text evidence="2">The sequence shown here is derived from an EMBL/GenBank/DDBJ whole genome shotgun (WGS) entry which is preliminary data.</text>
</comment>
<dbReference type="AlphaFoldDB" id="X0RZQ5"/>
<proteinExistence type="predicted"/>
<keyword evidence="1" id="KW-1133">Transmembrane helix</keyword>
<keyword evidence="1" id="KW-0472">Membrane</keyword>
<feature type="non-terminal residue" evidence="2">
    <location>
        <position position="105"/>
    </location>
</feature>
<keyword evidence="1" id="KW-0812">Transmembrane</keyword>
<reference evidence="2" key="1">
    <citation type="journal article" date="2014" name="Front. Microbiol.">
        <title>High frequency of phylogenetically diverse reductive dehalogenase-homologous genes in deep subseafloor sedimentary metagenomes.</title>
        <authorList>
            <person name="Kawai M."/>
            <person name="Futagami T."/>
            <person name="Toyoda A."/>
            <person name="Takaki Y."/>
            <person name="Nishi S."/>
            <person name="Hori S."/>
            <person name="Arai W."/>
            <person name="Tsubouchi T."/>
            <person name="Morono Y."/>
            <person name="Uchiyama I."/>
            <person name="Ito T."/>
            <person name="Fujiyama A."/>
            <person name="Inagaki F."/>
            <person name="Takami H."/>
        </authorList>
    </citation>
    <scope>NUCLEOTIDE SEQUENCE</scope>
    <source>
        <strain evidence="2">Expedition CK06-06</strain>
    </source>
</reference>
<sequence>MPGFSDFMIYALYLGLAVYTFCAYILVMKQQTFKKEVSMDYIHTHDRITNGYMPFDSSGFCSVYTSLIYADSLKEAWKEARELYGSEVKSLELREKAVKLAVHKL</sequence>